<evidence type="ECO:0000313" key="5">
    <source>
        <dbReference type="EMBL" id="PIU74942.1"/>
    </source>
</evidence>
<evidence type="ECO:0000256" key="3">
    <source>
        <dbReference type="ARBA" id="ARBA00023125"/>
    </source>
</evidence>
<dbReference type="InterPro" id="IPR000055">
    <property type="entry name" value="Restrct_endonuc_typeI_TRD"/>
</dbReference>
<evidence type="ECO:0000256" key="1">
    <source>
        <dbReference type="ARBA" id="ARBA00010923"/>
    </source>
</evidence>
<dbReference type="CDD" id="cd17243">
    <property type="entry name" value="RMtype1_S_AchA6I-TRD2-CR2_like"/>
    <property type="match status" value="1"/>
</dbReference>
<gene>
    <name evidence="5" type="ORF">COS76_03440</name>
</gene>
<sequence length="385" mass="43183">MLSKNLQFKIWRKVKLGEIVNITMGQSPHSEFYNTQGRGLPFYQGVTDFGEKYPKKSMYCSQAKKIAERDNIFFSVRAPVGSVNIATEKSCIGRGVAALQMKNGNNSFLYFLLKNYERYFKSVAGGTTYESINKDQIENIKILVPENSDDQKRIASILSAFDDKIELNNKISAALEQMAQTIFKEWFVKDKKSKKLKIERIGNIAKVVLGGTPSRLKKEYWDGDIPWINSGKANEFRIISASENITSEGLIKSNTQLMPKRATIIAITGATLGQVSLLEIDACANQSVIGIFGSELLSPEFIYLFIKEEILEIIQQAAGGAQQHINKGIIENYPIFIPSLEVNSKFSKIVKPIFDEISKNVFENQKLAALRDLLLPKLMSGEVEV</sequence>
<keyword evidence="2" id="KW-0680">Restriction system</keyword>
<dbReference type="PANTHER" id="PTHR30408:SF13">
    <property type="entry name" value="TYPE I RESTRICTION ENZYME HINDI SPECIFICITY SUBUNIT"/>
    <property type="match status" value="1"/>
</dbReference>
<dbReference type="CDD" id="cd17498">
    <property type="entry name" value="RMtype1_S_Aco12261I-TRD1-CR1_like"/>
    <property type="match status" value="1"/>
</dbReference>
<evidence type="ECO:0000259" key="4">
    <source>
        <dbReference type="Pfam" id="PF01420"/>
    </source>
</evidence>
<feature type="domain" description="Type I restriction modification DNA specificity" evidence="4">
    <location>
        <begin position="11"/>
        <end position="177"/>
    </location>
</feature>
<comment type="similarity">
    <text evidence="1">Belongs to the type-I restriction system S methylase family.</text>
</comment>
<protein>
    <recommendedName>
        <fullName evidence="4">Type I restriction modification DNA specificity domain-containing protein</fullName>
    </recommendedName>
</protein>
<name>A0A2M7AWE9_9BACT</name>
<dbReference type="InterPro" id="IPR052021">
    <property type="entry name" value="Type-I_RS_S_subunit"/>
</dbReference>
<organism evidence="5 6">
    <name type="scientific">Candidatus Portnoybacteria bacterium CG06_land_8_20_14_3_00_39_12</name>
    <dbReference type="NCBI Taxonomy" id="1974809"/>
    <lineage>
        <taxon>Bacteria</taxon>
        <taxon>Candidatus Portnoyibacteriota</taxon>
    </lineage>
</organism>
<dbReference type="AlphaFoldDB" id="A0A2M7AWE9"/>
<dbReference type="SUPFAM" id="SSF116734">
    <property type="entry name" value="DNA methylase specificity domain"/>
    <property type="match status" value="2"/>
</dbReference>
<dbReference type="GO" id="GO:0009307">
    <property type="term" value="P:DNA restriction-modification system"/>
    <property type="evidence" value="ECO:0007669"/>
    <property type="project" value="UniProtKB-KW"/>
</dbReference>
<dbReference type="GO" id="GO:0003677">
    <property type="term" value="F:DNA binding"/>
    <property type="evidence" value="ECO:0007669"/>
    <property type="project" value="UniProtKB-KW"/>
</dbReference>
<proteinExistence type="inferred from homology"/>
<dbReference type="PANTHER" id="PTHR30408">
    <property type="entry name" value="TYPE-1 RESTRICTION ENZYME ECOKI SPECIFICITY PROTEIN"/>
    <property type="match status" value="1"/>
</dbReference>
<dbReference type="EMBL" id="PEVY01000071">
    <property type="protein sequence ID" value="PIU74942.1"/>
    <property type="molecule type" value="Genomic_DNA"/>
</dbReference>
<accession>A0A2M7AWE9</accession>
<evidence type="ECO:0000313" key="6">
    <source>
        <dbReference type="Proteomes" id="UP000228775"/>
    </source>
</evidence>
<dbReference type="Gene3D" id="3.90.220.20">
    <property type="entry name" value="DNA methylase specificity domains"/>
    <property type="match status" value="2"/>
</dbReference>
<evidence type="ECO:0000256" key="2">
    <source>
        <dbReference type="ARBA" id="ARBA00022747"/>
    </source>
</evidence>
<reference evidence="6" key="1">
    <citation type="submission" date="2017-09" db="EMBL/GenBank/DDBJ databases">
        <title>Depth-based differentiation of microbial function through sediment-hosted aquifers and enrichment of novel symbionts in the deep terrestrial subsurface.</title>
        <authorList>
            <person name="Probst A.J."/>
            <person name="Ladd B."/>
            <person name="Jarett J.K."/>
            <person name="Geller-Mcgrath D.E."/>
            <person name="Sieber C.M.K."/>
            <person name="Emerson J.B."/>
            <person name="Anantharaman K."/>
            <person name="Thomas B.C."/>
            <person name="Malmstrom R."/>
            <person name="Stieglmeier M."/>
            <person name="Klingl A."/>
            <person name="Woyke T."/>
            <person name="Ryan C.M."/>
            <person name="Banfield J.F."/>
        </authorList>
    </citation>
    <scope>NUCLEOTIDE SEQUENCE [LARGE SCALE GENOMIC DNA]</scope>
</reference>
<dbReference type="Pfam" id="PF01420">
    <property type="entry name" value="Methylase_S"/>
    <property type="match status" value="2"/>
</dbReference>
<feature type="domain" description="Type I restriction modification DNA specificity" evidence="4">
    <location>
        <begin position="197"/>
        <end position="360"/>
    </location>
</feature>
<comment type="caution">
    <text evidence="5">The sequence shown here is derived from an EMBL/GenBank/DDBJ whole genome shotgun (WGS) entry which is preliminary data.</text>
</comment>
<keyword evidence="3" id="KW-0238">DNA-binding</keyword>
<dbReference type="InterPro" id="IPR044946">
    <property type="entry name" value="Restrct_endonuc_typeI_TRD_sf"/>
</dbReference>
<dbReference type="Proteomes" id="UP000228775">
    <property type="component" value="Unassembled WGS sequence"/>
</dbReference>